<keyword evidence="2" id="KW-1185">Reference proteome</keyword>
<reference evidence="3" key="1">
    <citation type="submission" date="2025-08" db="UniProtKB">
        <authorList>
            <consortium name="RefSeq"/>
        </authorList>
    </citation>
    <scope>IDENTIFICATION</scope>
</reference>
<evidence type="ECO:0000313" key="2">
    <source>
        <dbReference type="Proteomes" id="UP000504607"/>
    </source>
</evidence>
<evidence type="ECO:0000256" key="1">
    <source>
        <dbReference type="SAM" id="MobiDB-lite"/>
    </source>
</evidence>
<sequence>MTPAGAGTLPSSETLLGRLDQIDLRLRQLEEKQWQPESYFTTDLRRAAARPGHHQCISMPSALHDVHLKGSLMDRLHLLETRIRQLSFELDKGSGVNASTSSTKQMNENRWSEPVILEKRQPVVLEKKQDNSMSSSRVAGGAWRTGEIFQRGPRDLQGQKTKMKVKEPKEAISDVEKRSAMYRNEKRRLERTRLYRRWFPVGC</sequence>
<protein>
    <submittedName>
        <fullName evidence="3">Uncharacterized protein LOC105053292</fullName>
    </submittedName>
</protein>
<evidence type="ECO:0000313" key="3">
    <source>
        <dbReference type="RefSeq" id="XP_019708862.2"/>
    </source>
</evidence>
<dbReference type="FunCoup" id="A0A6J0PNG8">
    <property type="interactions" value="96"/>
</dbReference>
<dbReference type="PANTHER" id="PTHR34190">
    <property type="entry name" value="EXPRESSED PROTEIN"/>
    <property type="match status" value="1"/>
</dbReference>
<name>A0A6J0PNG8_ELAGV</name>
<dbReference type="InParanoid" id="A0A6J0PNG8"/>
<dbReference type="Proteomes" id="UP000504607">
    <property type="component" value="Chromosome 10"/>
</dbReference>
<feature type="region of interest" description="Disordered" evidence="1">
    <location>
        <begin position="153"/>
        <end position="172"/>
    </location>
</feature>
<proteinExistence type="predicted"/>
<gene>
    <name evidence="3" type="primary">LOC105053292</name>
</gene>
<accession>A0A6J0PNG8</accession>
<dbReference type="AlphaFoldDB" id="A0A6J0PNG8"/>
<organism evidence="2 3">
    <name type="scientific">Elaeis guineensis var. tenera</name>
    <name type="common">Oil palm</name>
    <dbReference type="NCBI Taxonomy" id="51953"/>
    <lineage>
        <taxon>Eukaryota</taxon>
        <taxon>Viridiplantae</taxon>
        <taxon>Streptophyta</taxon>
        <taxon>Embryophyta</taxon>
        <taxon>Tracheophyta</taxon>
        <taxon>Spermatophyta</taxon>
        <taxon>Magnoliopsida</taxon>
        <taxon>Liliopsida</taxon>
        <taxon>Arecaceae</taxon>
        <taxon>Arecoideae</taxon>
        <taxon>Cocoseae</taxon>
        <taxon>Elaeidinae</taxon>
        <taxon>Elaeis</taxon>
    </lineage>
</organism>
<dbReference type="OrthoDB" id="1225832at2759"/>
<dbReference type="PANTHER" id="PTHR34190:SF9">
    <property type="entry name" value="BZIP DOMAIN-CONTAINING PROTEIN"/>
    <property type="match status" value="1"/>
</dbReference>
<dbReference type="RefSeq" id="XP_019708862.2">
    <property type="nucleotide sequence ID" value="XM_019853303.2"/>
</dbReference>